<evidence type="ECO:0000313" key="2">
    <source>
        <dbReference type="Proteomes" id="UP000614272"/>
    </source>
</evidence>
<comment type="caution">
    <text evidence="1">The sequence shown here is derived from an EMBL/GenBank/DDBJ whole genome shotgun (WGS) entry which is preliminary data.</text>
</comment>
<proteinExistence type="predicted"/>
<evidence type="ECO:0000313" key="1">
    <source>
        <dbReference type="EMBL" id="GGD72406.1"/>
    </source>
</evidence>
<dbReference type="Proteomes" id="UP000614272">
    <property type="component" value="Unassembled WGS sequence"/>
</dbReference>
<reference evidence="2" key="1">
    <citation type="journal article" date="2019" name="Int. J. Syst. Evol. Microbiol.">
        <title>The Global Catalogue of Microorganisms (GCM) 10K type strain sequencing project: providing services to taxonomists for standard genome sequencing and annotation.</title>
        <authorList>
            <consortium name="The Broad Institute Genomics Platform"/>
            <consortium name="The Broad Institute Genome Sequencing Center for Infectious Disease"/>
            <person name="Wu L."/>
            <person name="Ma J."/>
        </authorList>
    </citation>
    <scope>NUCLEOTIDE SEQUENCE [LARGE SCALE GENOMIC DNA]</scope>
    <source>
        <strain evidence="2">CGMCC 1.12923</strain>
    </source>
</reference>
<dbReference type="EMBL" id="BMGJ01000013">
    <property type="protein sequence ID" value="GGD72406.1"/>
    <property type="molecule type" value="Genomic_DNA"/>
</dbReference>
<dbReference type="RefSeq" id="WP_099036284.1">
    <property type="nucleotide sequence ID" value="NZ_BMGJ01000013.1"/>
</dbReference>
<sequence>MNQEKVLLIRMQQSGEVAAIGIPALRYFRQRLPEASIEMLSYAKGIELIRLAEPDIRVFGLGQQEWPDNIIPAMETFLGLAEKIVAQGYDQIVNLDTGFMPCFLARFLKDAGEPVVGNFMNITVQELLEQFQTQQLSPEYVNQPQNYMSSTFLSMARWHSPWWQGDLLPDNGYPEFYLRSCCGFDDLEMELNIDVPADKALKNQSKTKKVIALQCEATEAKLSYPFKTEMEKLLREQGFYVWTVESAQNTRNQLMQLKASDLLVTVPGDSQWLASTVSCPSLVICGDVDPRMLMPDYATDPVTADNPQPIAAAELAESITSVFEQENDNADR</sequence>
<organism evidence="1 2">
    <name type="scientific">Lacimicrobium alkaliphilum</name>
    <dbReference type="NCBI Taxonomy" id="1526571"/>
    <lineage>
        <taxon>Bacteria</taxon>
        <taxon>Pseudomonadati</taxon>
        <taxon>Pseudomonadota</taxon>
        <taxon>Gammaproteobacteria</taxon>
        <taxon>Alteromonadales</taxon>
        <taxon>Alteromonadaceae</taxon>
        <taxon>Lacimicrobium</taxon>
    </lineage>
</organism>
<accession>A0ABQ1RK25</accession>
<gene>
    <name evidence="1" type="ORF">GCM10011357_29260</name>
</gene>
<keyword evidence="2" id="KW-1185">Reference proteome</keyword>
<name>A0ABQ1RK25_9ALTE</name>
<protein>
    <submittedName>
        <fullName evidence="1">Uncharacterized protein</fullName>
    </submittedName>
</protein>
<dbReference type="Gene3D" id="3.40.50.2000">
    <property type="entry name" value="Glycogen Phosphorylase B"/>
    <property type="match status" value="1"/>
</dbReference>
<dbReference type="SUPFAM" id="SSF53756">
    <property type="entry name" value="UDP-Glycosyltransferase/glycogen phosphorylase"/>
    <property type="match status" value="1"/>
</dbReference>